<keyword evidence="6 7" id="KW-0472">Membrane</keyword>
<evidence type="ECO:0000259" key="8">
    <source>
        <dbReference type="PROSITE" id="PS51123"/>
    </source>
</evidence>
<gene>
    <name evidence="9" type="ORF">HNQ41_000916</name>
</gene>
<keyword evidence="5" id="KW-1133">Transmembrane helix</keyword>
<dbReference type="Pfam" id="PF00691">
    <property type="entry name" value="OmpA"/>
    <property type="match status" value="1"/>
</dbReference>
<dbReference type="RefSeq" id="WP_184663229.1">
    <property type="nucleotide sequence ID" value="NZ_JACHHB010000003.1"/>
</dbReference>
<evidence type="ECO:0000256" key="6">
    <source>
        <dbReference type="ARBA" id="ARBA00023136"/>
    </source>
</evidence>
<reference evidence="9 10" key="1">
    <citation type="submission" date="2020-08" db="EMBL/GenBank/DDBJ databases">
        <title>Genomic Encyclopedia of Type Strains, Phase IV (KMG-IV): sequencing the most valuable type-strain genomes for metagenomic binning, comparative biology and taxonomic classification.</title>
        <authorList>
            <person name="Goeker M."/>
        </authorList>
    </citation>
    <scope>NUCLEOTIDE SEQUENCE [LARGE SCALE GENOMIC DNA]</scope>
    <source>
        <strain evidence="9 10">DSM 24696</strain>
    </source>
</reference>
<keyword evidence="3" id="KW-1003">Cell membrane</keyword>
<evidence type="ECO:0000313" key="9">
    <source>
        <dbReference type="EMBL" id="MBB5172772.1"/>
    </source>
</evidence>
<dbReference type="GO" id="GO:0005886">
    <property type="term" value="C:plasma membrane"/>
    <property type="evidence" value="ECO:0007669"/>
    <property type="project" value="UniProtKB-SubCell"/>
</dbReference>
<dbReference type="PANTHER" id="PTHR30329">
    <property type="entry name" value="STATOR ELEMENT OF FLAGELLAR MOTOR COMPLEX"/>
    <property type="match status" value="1"/>
</dbReference>
<name>A0A840QN04_9BACI</name>
<dbReference type="AlphaFoldDB" id="A0A840QN04"/>
<dbReference type="PROSITE" id="PS51123">
    <property type="entry name" value="OMPA_2"/>
    <property type="match status" value="1"/>
</dbReference>
<dbReference type="CDD" id="cd07185">
    <property type="entry name" value="OmpA_C-like"/>
    <property type="match status" value="1"/>
</dbReference>
<evidence type="ECO:0000256" key="2">
    <source>
        <dbReference type="ARBA" id="ARBA00008914"/>
    </source>
</evidence>
<comment type="similarity">
    <text evidence="2">Belongs to the MotB family.</text>
</comment>
<dbReference type="InterPro" id="IPR050330">
    <property type="entry name" value="Bact_OuterMem_StrucFunc"/>
</dbReference>
<sequence length="256" mass="29486">MLERRKQKREEKGSPKWMQTFSDMMMLILVFFILLFSMSVIDAKRFNAIAESFQNRAIFDDYPSIVPFENPAEDRDIKDDPFEEEVDPFEQFIDEEVIEEGEDELDDLLAEVNDYLETHNLHENISATRDERGVVLVLQEQTLFNTAEAEILPAAEPFLEKVGTLLETIPNDVKVEGHTDGRPIQNYRYPSNWELSGARSSSVIRFIDEHADVDLNRFSAIGYGETQPVAPNTSEENMQKNRRVVIVISDPAHEDE</sequence>
<dbReference type="InterPro" id="IPR025713">
    <property type="entry name" value="MotB-like_N_dom"/>
</dbReference>
<evidence type="ECO:0000256" key="7">
    <source>
        <dbReference type="PROSITE-ProRule" id="PRU00473"/>
    </source>
</evidence>
<evidence type="ECO:0000256" key="5">
    <source>
        <dbReference type="ARBA" id="ARBA00022989"/>
    </source>
</evidence>
<evidence type="ECO:0000256" key="4">
    <source>
        <dbReference type="ARBA" id="ARBA00022692"/>
    </source>
</evidence>
<accession>A0A840QN04</accession>
<feature type="domain" description="OmpA-like" evidence="8">
    <location>
        <begin position="131"/>
        <end position="252"/>
    </location>
</feature>
<organism evidence="9 10">
    <name type="scientific">Texcoconibacillus texcoconensis</name>
    <dbReference type="NCBI Taxonomy" id="1095777"/>
    <lineage>
        <taxon>Bacteria</taxon>
        <taxon>Bacillati</taxon>
        <taxon>Bacillota</taxon>
        <taxon>Bacilli</taxon>
        <taxon>Bacillales</taxon>
        <taxon>Bacillaceae</taxon>
        <taxon>Texcoconibacillus</taxon>
    </lineage>
</organism>
<keyword evidence="10" id="KW-1185">Reference proteome</keyword>
<keyword evidence="4" id="KW-0812">Transmembrane</keyword>
<dbReference type="Pfam" id="PF13677">
    <property type="entry name" value="MotB_plug"/>
    <property type="match status" value="1"/>
</dbReference>
<dbReference type="InterPro" id="IPR036737">
    <property type="entry name" value="OmpA-like_sf"/>
</dbReference>
<dbReference type="InterPro" id="IPR006665">
    <property type="entry name" value="OmpA-like"/>
</dbReference>
<dbReference type="Proteomes" id="UP000551878">
    <property type="component" value="Unassembled WGS sequence"/>
</dbReference>
<evidence type="ECO:0000256" key="1">
    <source>
        <dbReference type="ARBA" id="ARBA00004162"/>
    </source>
</evidence>
<evidence type="ECO:0000256" key="3">
    <source>
        <dbReference type="ARBA" id="ARBA00022475"/>
    </source>
</evidence>
<dbReference type="SUPFAM" id="SSF103088">
    <property type="entry name" value="OmpA-like"/>
    <property type="match status" value="1"/>
</dbReference>
<dbReference type="EMBL" id="JACHHB010000003">
    <property type="protein sequence ID" value="MBB5172772.1"/>
    <property type="molecule type" value="Genomic_DNA"/>
</dbReference>
<evidence type="ECO:0000313" key="10">
    <source>
        <dbReference type="Proteomes" id="UP000551878"/>
    </source>
</evidence>
<comment type="subcellular location">
    <subcellularLocation>
        <location evidence="1">Cell membrane</location>
        <topology evidence="1">Single-pass membrane protein</topology>
    </subcellularLocation>
</comment>
<dbReference type="Gene3D" id="3.30.1330.60">
    <property type="entry name" value="OmpA-like domain"/>
    <property type="match status" value="1"/>
</dbReference>
<comment type="caution">
    <text evidence="9">The sequence shown here is derived from an EMBL/GenBank/DDBJ whole genome shotgun (WGS) entry which is preliminary data.</text>
</comment>
<proteinExistence type="inferred from homology"/>
<dbReference type="PANTHER" id="PTHR30329:SF16">
    <property type="entry name" value="CHEMOTAXIS MOTB PROTEIN"/>
    <property type="match status" value="1"/>
</dbReference>
<dbReference type="NCBIfam" id="NF005382">
    <property type="entry name" value="PRK06925.1"/>
    <property type="match status" value="1"/>
</dbReference>
<protein>
    <submittedName>
        <fullName evidence="9">Chemotaxis protein MotB</fullName>
    </submittedName>
</protein>